<dbReference type="RefSeq" id="WP_098241109.1">
    <property type="nucleotide sequence ID" value="NZ_CP022685.1"/>
</dbReference>
<evidence type="ECO:0000313" key="1">
    <source>
        <dbReference type="EMBL" id="ATL26080.1"/>
    </source>
</evidence>
<evidence type="ECO:0000313" key="2">
    <source>
        <dbReference type="Proteomes" id="UP000221011"/>
    </source>
</evidence>
<accession>A0A291Q2U2</accession>
<dbReference type="AlphaFoldDB" id="A0A291Q2U2"/>
<organism evidence="1 2">
    <name type="scientific">Streptomyces formicae</name>
    <dbReference type="NCBI Taxonomy" id="1616117"/>
    <lineage>
        <taxon>Bacteria</taxon>
        <taxon>Bacillati</taxon>
        <taxon>Actinomycetota</taxon>
        <taxon>Actinomycetes</taxon>
        <taxon>Kitasatosporales</taxon>
        <taxon>Streptomycetaceae</taxon>
        <taxon>Streptomyces</taxon>
    </lineage>
</organism>
<dbReference type="KEGG" id="sfk:KY5_1062c"/>
<evidence type="ECO:0008006" key="3">
    <source>
        <dbReference type="Google" id="ProtNLM"/>
    </source>
</evidence>
<dbReference type="Pfam" id="PF18143">
    <property type="entry name" value="HAD_SAK_2"/>
    <property type="match status" value="1"/>
</dbReference>
<protein>
    <recommendedName>
        <fullName evidence="3">Secreted protein</fullName>
    </recommendedName>
</protein>
<keyword evidence="2" id="KW-1185">Reference proteome</keyword>
<dbReference type="Proteomes" id="UP000221011">
    <property type="component" value="Chromosome"/>
</dbReference>
<proteinExistence type="predicted"/>
<sequence length="177" mass="19429">MTGNALPLLFLDVDGPLIPFGATREQLPDGYPTYGTGRAALRAVDANPLITRLDPALGDRLLALPCTLVWATTWMSEANECVAPWLGLPQLPVVTWPDPSTEDEHPRGLHWKTRPLLAWAAGRPFAWVDDEITDTDRAWTAAHHPSRSLLHRVDPGLGLRDGDFAMLDAWLRVSGPA</sequence>
<reference evidence="1 2" key="1">
    <citation type="submission" date="2017-08" db="EMBL/GenBank/DDBJ databases">
        <title>Complete Genome Sequence of Streptomyces formicae KY5, the formicamycin producer.</title>
        <authorList>
            <person name="Holmes N.A."/>
            <person name="Devine R."/>
            <person name="Qin Z."/>
            <person name="Seipke R.F."/>
            <person name="Wilkinson B."/>
            <person name="Hutchings M.I."/>
        </authorList>
    </citation>
    <scope>NUCLEOTIDE SEQUENCE [LARGE SCALE GENOMIC DNA]</scope>
    <source>
        <strain evidence="1 2">KY5</strain>
    </source>
</reference>
<name>A0A291Q2U2_9ACTN</name>
<dbReference type="EMBL" id="CP022685">
    <property type="protein sequence ID" value="ATL26080.1"/>
    <property type="molecule type" value="Genomic_DNA"/>
</dbReference>
<gene>
    <name evidence="1" type="ORF">KY5_1062c</name>
</gene>